<organism evidence="8 9">
    <name type="scientific">Pseudodesulfovibrio hydrargyri</name>
    <dbReference type="NCBI Taxonomy" id="2125990"/>
    <lineage>
        <taxon>Bacteria</taxon>
        <taxon>Pseudomonadati</taxon>
        <taxon>Thermodesulfobacteriota</taxon>
        <taxon>Desulfovibrionia</taxon>
        <taxon>Desulfovibrionales</taxon>
        <taxon>Desulfovibrionaceae</taxon>
    </lineage>
</organism>
<evidence type="ECO:0000313" key="8">
    <source>
        <dbReference type="EMBL" id="OIQ51408.1"/>
    </source>
</evidence>
<dbReference type="Proteomes" id="UP000181901">
    <property type="component" value="Unassembled WGS sequence"/>
</dbReference>
<feature type="transmembrane region" description="Helical" evidence="7">
    <location>
        <begin position="30"/>
        <end position="48"/>
    </location>
</feature>
<dbReference type="EMBL" id="LKAQ01000004">
    <property type="protein sequence ID" value="OIQ51408.1"/>
    <property type="molecule type" value="Genomic_DNA"/>
</dbReference>
<feature type="transmembrane region" description="Helical" evidence="7">
    <location>
        <begin position="375"/>
        <end position="395"/>
    </location>
</feature>
<comment type="subcellular location">
    <subcellularLocation>
        <location evidence="1">Cell membrane</location>
        <topology evidence="1">Multi-pass membrane protein</topology>
    </subcellularLocation>
</comment>
<evidence type="ECO:0000256" key="5">
    <source>
        <dbReference type="ARBA" id="ARBA00022989"/>
    </source>
</evidence>
<feature type="transmembrane region" description="Helical" evidence="7">
    <location>
        <begin position="200"/>
        <end position="222"/>
    </location>
</feature>
<keyword evidence="5 7" id="KW-1133">Transmembrane helix</keyword>
<dbReference type="InterPro" id="IPR018383">
    <property type="entry name" value="UPF0324_pro"/>
</dbReference>
<feature type="transmembrane region" description="Helical" evidence="7">
    <location>
        <begin position="518"/>
        <end position="538"/>
    </location>
</feature>
<dbReference type="OrthoDB" id="9766798at2"/>
<comment type="caution">
    <text evidence="8">The sequence shown here is derived from an EMBL/GenBank/DDBJ whole genome shotgun (WGS) entry which is preliminary data.</text>
</comment>
<feature type="transmembrane region" description="Helical" evidence="7">
    <location>
        <begin position="306"/>
        <end position="331"/>
    </location>
</feature>
<dbReference type="Pfam" id="PF03601">
    <property type="entry name" value="Cons_hypoth698"/>
    <property type="match status" value="1"/>
</dbReference>
<feature type="transmembrane region" description="Helical" evidence="7">
    <location>
        <begin position="432"/>
        <end position="456"/>
    </location>
</feature>
<evidence type="ECO:0008006" key="10">
    <source>
        <dbReference type="Google" id="ProtNLM"/>
    </source>
</evidence>
<feature type="transmembrane region" description="Helical" evidence="7">
    <location>
        <begin position="343"/>
        <end position="363"/>
    </location>
</feature>
<feature type="transmembrane region" description="Helical" evidence="7">
    <location>
        <begin position="550"/>
        <end position="576"/>
    </location>
</feature>
<evidence type="ECO:0000256" key="6">
    <source>
        <dbReference type="ARBA" id="ARBA00023136"/>
    </source>
</evidence>
<sequence length="583" mass="62699">MAEQVVEKNSEVVVDQAKSSWSDLWKKEDYWAIWLGFVILIVGAFIYFNNEPAGMQEKFAEANAVMTAEAQRAPFKTVAWYEAQTAKEKIKAKSQPIGKSIANLMAHPKSWSTNPLNAFMQTQAQADAKNAKGMPKYEAAKAAAAEGKGAALAAQTKAEAAGFQNAGLNAEASNAIEHWLKLRSKESSAKKKISNKPYNLFPGLIGLFIGFGVIFAIGMHFIDGSSAKFLKGFILVFAVAVLSYVMSGQATMKQYGIGYAAWAIAIGLIISNTIGTPGWAKKALQVEFFIKTGLVLLGAEVLFNKIVAIGIPGIFVAWVVTPVVLISTFIFGQKVIKMPSKTLNMTISADMSVCGTSAAIAAAAACKAKKEELTLAIGLSLVFTSIMMVVMPAIIKATGMPYILGGAWMGGTIDATGAVAAAGAFLSEKALYVAATIKMIQNVLIGVTAFGIAIYWCTKVDCVEGQKVGAMEIWHRFPKFVLGFLVASVIFSIAYSSLGSDAGFTMIDQGVLRGFSRLFRGWFFCLSFAAIGLATNFRELKHYFKGGKPLILYVCGQSLNLCLTLAMAYLMFYVVFPDITSKI</sequence>
<evidence type="ECO:0000313" key="9">
    <source>
        <dbReference type="Proteomes" id="UP000181901"/>
    </source>
</evidence>
<dbReference type="PANTHER" id="PTHR30106:SF1">
    <property type="entry name" value="UPF0324 MEMBRANE PROTEIN FN0533"/>
    <property type="match status" value="1"/>
</dbReference>
<keyword evidence="6 7" id="KW-0472">Membrane</keyword>
<evidence type="ECO:0000256" key="1">
    <source>
        <dbReference type="ARBA" id="ARBA00004651"/>
    </source>
</evidence>
<evidence type="ECO:0000256" key="2">
    <source>
        <dbReference type="ARBA" id="ARBA00007977"/>
    </source>
</evidence>
<keyword evidence="3" id="KW-1003">Cell membrane</keyword>
<reference evidence="8 9" key="1">
    <citation type="submission" date="2015-09" db="EMBL/GenBank/DDBJ databases">
        <title>Genome of Desulfovibrio dechloracetivorans BerOc1, a mercury methylating strain isolated from highly hydrocarbons and metals contaminated coastal sediments.</title>
        <authorList>
            <person name="Goni Urriza M."/>
            <person name="Gassie C."/>
            <person name="Bouchez O."/>
            <person name="Klopp C."/>
            <person name="Ranchou-Peyruse A."/>
            <person name="Remy G."/>
        </authorList>
    </citation>
    <scope>NUCLEOTIDE SEQUENCE [LARGE SCALE GENOMIC DNA]</scope>
    <source>
        <strain evidence="8 9">BerOc1</strain>
    </source>
</reference>
<keyword evidence="9" id="KW-1185">Reference proteome</keyword>
<proteinExistence type="inferred from homology"/>
<evidence type="ECO:0000256" key="7">
    <source>
        <dbReference type="SAM" id="Phobius"/>
    </source>
</evidence>
<gene>
    <name evidence="8" type="ORF">BerOc1_03361</name>
</gene>
<feature type="transmembrane region" description="Helical" evidence="7">
    <location>
        <begin position="402"/>
        <end position="426"/>
    </location>
</feature>
<evidence type="ECO:0000256" key="3">
    <source>
        <dbReference type="ARBA" id="ARBA00022475"/>
    </source>
</evidence>
<feature type="transmembrane region" description="Helical" evidence="7">
    <location>
        <begin position="259"/>
        <end position="280"/>
    </location>
</feature>
<dbReference type="GO" id="GO:0005886">
    <property type="term" value="C:plasma membrane"/>
    <property type="evidence" value="ECO:0007669"/>
    <property type="project" value="UniProtKB-SubCell"/>
</dbReference>
<evidence type="ECO:0000256" key="4">
    <source>
        <dbReference type="ARBA" id="ARBA00022692"/>
    </source>
</evidence>
<feature type="transmembrane region" description="Helical" evidence="7">
    <location>
        <begin position="228"/>
        <end position="247"/>
    </location>
</feature>
<dbReference type="PANTHER" id="PTHR30106">
    <property type="entry name" value="INNER MEMBRANE PROTEIN YEIH-RELATED"/>
    <property type="match status" value="1"/>
</dbReference>
<dbReference type="AlphaFoldDB" id="A0A1J5N9B6"/>
<comment type="similarity">
    <text evidence="2">Belongs to the UPF0324 family.</text>
</comment>
<feature type="transmembrane region" description="Helical" evidence="7">
    <location>
        <begin position="477"/>
        <end position="498"/>
    </location>
</feature>
<keyword evidence="4 7" id="KW-0812">Transmembrane</keyword>
<dbReference type="RefSeq" id="WP_071546891.1">
    <property type="nucleotide sequence ID" value="NZ_LKAQ01000004.1"/>
</dbReference>
<name>A0A1J5N9B6_9BACT</name>
<accession>A0A1J5N9B6</accession>
<protein>
    <recommendedName>
        <fullName evidence="10">Sulfate exporter family transporter</fullName>
    </recommendedName>
</protein>